<name>A0ABT0I398_9LACO</name>
<dbReference type="InterPro" id="IPR021759">
    <property type="entry name" value="WxLIP_HBD"/>
</dbReference>
<evidence type="ECO:0000259" key="2">
    <source>
        <dbReference type="Pfam" id="PF06030"/>
    </source>
</evidence>
<reference evidence="4 5" key="1">
    <citation type="submission" date="2021-11" db="EMBL/GenBank/DDBJ databases">
        <title>Comparative genomics of bee honey and flower isolates.</title>
        <authorList>
            <person name="Bechtner J.D."/>
            <person name="Gallus M.K."/>
            <person name="Ehrmann M."/>
        </authorList>
    </citation>
    <scope>NUCLEOTIDE SEQUENCE [LARGE SCALE GENOMIC DNA]</scope>
    <source>
        <strain evidence="4 5">M161</strain>
    </source>
</reference>
<gene>
    <name evidence="4" type="ORF">LNP07_06495</name>
</gene>
<evidence type="ECO:0000313" key="4">
    <source>
        <dbReference type="EMBL" id="MCK8625162.1"/>
    </source>
</evidence>
<dbReference type="Pfam" id="PF06030">
    <property type="entry name" value="WxLIP_PGBD"/>
    <property type="match status" value="1"/>
</dbReference>
<evidence type="ECO:0000256" key="1">
    <source>
        <dbReference type="SAM" id="Phobius"/>
    </source>
</evidence>
<keyword evidence="5" id="KW-1185">Reference proteome</keyword>
<dbReference type="RefSeq" id="WP_248601898.1">
    <property type="nucleotide sequence ID" value="NZ_CAXMLZ010000010.1"/>
</dbReference>
<feature type="transmembrane region" description="Helical" evidence="1">
    <location>
        <begin position="300"/>
        <end position="320"/>
    </location>
</feature>
<dbReference type="InterPro" id="IPR010317">
    <property type="entry name" value="WxLIP_PGBD"/>
</dbReference>
<dbReference type="Pfam" id="PF11797">
    <property type="entry name" value="WxLIP_HBD"/>
    <property type="match status" value="1"/>
</dbReference>
<proteinExistence type="predicted"/>
<evidence type="ECO:0000313" key="5">
    <source>
        <dbReference type="Proteomes" id="UP001522905"/>
    </source>
</evidence>
<feature type="domain" description="WxL Interacting Protein peptidoglycan binding" evidence="2">
    <location>
        <begin position="36"/>
        <end position="152"/>
    </location>
</feature>
<feature type="domain" description="WxL Interacting Protein host binding" evidence="3">
    <location>
        <begin position="163"/>
        <end position="289"/>
    </location>
</feature>
<evidence type="ECO:0000259" key="3">
    <source>
        <dbReference type="Pfam" id="PF11797"/>
    </source>
</evidence>
<sequence length="334" mass="37762">MRKLNKFEFILITAISFLFLFTTNKVHAAKVGGIAIEPVYASNQITKNGFLNPKVKPGAYQDFEMNVLSMSNKSQDVTIKPHTAYTSEGISISYDKDKIINTSNLQYDFRSLFKNKSLTFKLPAGSAYKIRFRAKIPEKSFSGLIMGGFYITTNDSIAKGQDTGTTITNKYSYVMPAILNEDGAKAVPKLSLGNIETKGKFVNSKIYNKRPSYINSMSIYSKITDSDNKTVSEYESKDNSVAPNSHFNVTNLVYSGAIRPGNYHIKIVAKSTDPYKWVMEKDFSVSSSQYIGYIIGNNQWIIYIILLLMLIILLLIIILFKRRRKNKQEDTIKK</sequence>
<keyword evidence="1" id="KW-0812">Transmembrane</keyword>
<accession>A0ABT0I398</accession>
<protein>
    <submittedName>
        <fullName evidence="4">DUF916 and DUF3324 domain-containing protein</fullName>
    </submittedName>
</protein>
<comment type="caution">
    <text evidence="4">The sequence shown here is derived from an EMBL/GenBank/DDBJ whole genome shotgun (WGS) entry which is preliminary data.</text>
</comment>
<keyword evidence="1" id="KW-1133">Transmembrane helix</keyword>
<dbReference type="EMBL" id="JAJIAO010000009">
    <property type="protein sequence ID" value="MCK8625162.1"/>
    <property type="molecule type" value="Genomic_DNA"/>
</dbReference>
<organism evidence="4 5">
    <name type="scientific">Apilactobacillus xinyiensis</name>
    <dbReference type="NCBI Taxonomy" id="2841032"/>
    <lineage>
        <taxon>Bacteria</taxon>
        <taxon>Bacillati</taxon>
        <taxon>Bacillota</taxon>
        <taxon>Bacilli</taxon>
        <taxon>Lactobacillales</taxon>
        <taxon>Lactobacillaceae</taxon>
        <taxon>Apilactobacillus</taxon>
    </lineage>
</organism>
<dbReference type="Proteomes" id="UP001522905">
    <property type="component" value="Unassembled WGS sequence"/>
</dbReference>
<keyword evidence="1" id="KW-0472">Membrane</keyword>